<proteinExistence type="predicted"/>
<protein>
    <submittedName>
        <fullName evidence="1">Uncharacterized protein</fullName>
    </submittedName>
</protein>
<keyword evidence="2" id="KW-1185">Reference proteome</keyword>
<organism evidence="1 2">
    <name type="scientific">Pseudomassariella vexata</name>
    <dbReference type="NCBI Taxonomy" id="1141098"/>
    <lineage>
        <taxon>Eukaryota</taxon>
        <taxon>Fungi</taxon>
        <taxon>Dikarya</taxon>
        <taxon>Ascomycota</taxon>
        <taxon>Pezizomycotina</taxon>
        <taxon>Sordariomycetes</taxon>
        <taxon>Xylariomycetidae</taxon>
        <taxon>Amphisphaeriales</taxon>
        <taxon>Pseudomassariaceae</taxon>
        <taxon>Pseudomassariella</taxon>
    </lineage>
</organism>
<dbReference type="Proteomes" id="UP000193689">
    <property type="component" value="Unassembled WGS sequence"/>
</dbReference>
<dbReference type="InParanoid" id="A0A1Y2E047"/>
<dbReference type="OrthoDB" id="5244165at2759"/>
<sequence length="234" mass="25536">MYAHLIADCQRKHAPANWDAFKISQSPSHHHCGLPFLKGNTDSVSVDDSASVSTNSAYFTDNPTVKAKRDDGKVDYVLVMDTSRSAKLQQVILRVASQDGGVKQAIAPLNRARSLFPLKRSQRCHSKTLYTNLVFRLPPGTNICTPSHSALGITGSGGAGGVSPLRLPLVQVVGHVCVFGSMTIGNTEDGVSTHVLLALLQALKNWVEGTSQEAMKKWLWLRIHLRAHRKPPRL</sequence>
<evidence type="ECO:0000313" key="2">
    <source>
        <dbReference type="Proteomes" id="UP000193689"/>
    </source>
</evidence>
<name>A0A1Y2E047_9PEZI</name>
<reference evidence="1 2" key="1">
    <citation type="submission" date="2016-07" db="EMBL/GenBank/DDBJ databases">
        <title>Pervasive Adenine N6-methylation of Active Genes in Fungi.</title>
        <authorList>
            <consortium name="DOE Joint Genome Institute"/>
            <person name="Mondo S.J."/>
            <person name="Dannebaum R.O."/>
            <person name="Kuo R.C."/>
            <person name="Labutti K."/>
            <person name="Haridas S."/>
            <person name="Kuo A."/>
            <person name="Salamov A."/>
            <person name="Ahrendt S.R."/>
            <person name="Lipzen A."/>
            <person name="Sullivan W."/>
            <person name="Andreopoulos W.B."/>
            <person name="Clum A."/>
            <person name="Lindquist E."/>
            <person name="Daum C."/>
            <person name="Ramamoorthy G.K."/>
            <person name="Gryganskyi A."/>
            <person name="Culley D."/>
            <person name="Magnuson J.K."/>
            <person name="James T.Y."/>
            <person name="O'Malley M.A."/>
            <person name="Stajich J.E."/>
            <person name="Spatafora J.W."/>
            <person name="Visel A."/>
            <person name="Grigoriev I.V."/>
        </authorList>
    </citation>
    <scope>NUCLEOTIDE SEQUENCE [LARGE SCALE GENOMIC DNA]</scope>
    <source>
        <strain evidence="1 2">CBS 129021</strain>
    </source>
</reference>
<dbReference type="EMBL" id="MCFJ01000006">
    <property type="protein sequence ID" value="ORY64859.1"/>
    <property type="molecule type" value="Genomic_DNA"/>
</dbReference>
<dbReference type="RefSeq" id="XP_040716011.1">
    <property type="nucleotide sequence ID" value="XM_040858283.1"/>
</dbReference>
<accession>A0A1Y2E047</accession>
<comment type="caution">
    <text evidence="1">The sequence shown here is derived from an EMBL/GenBank/DDBJ whole genome shotgun (WGS) entry which is preliminary data.</text>
</comment>
<dbReference type="AlphaFoldDB" id="A0A1Y2E047"/>
<evidence type="ECO:0000313" key="1">
    <source>
        <dbReference type="EMBL" id="ORY64859.1"/>
    </source>
</evidence>
<gene>
    <name evidence="1" type="ORF">BCR38DRAFT_408624</name>
</gene>
<dbReference type="GeneID" id="63774495"/>